<sequence>MTGIRKADGSWITDRGELGASVLDYFLSLFQASGRTSTRDIRGDFVQVTNEQNNMLTRPISPEEVKAAIFDMHPEKAPGSDGMNPAFFQAYWDIVGPEISALCATMFETGKLADNINITNIVLIPKKEKPEDMGDWRPIALCNVVYKIFSKVLANRIKGILSSLVGESQSAFIPGRSIIDNIIVAFETQHFLRRKNTGKEGFIALKLDMSKAYDRVDWDFLEGILIKMGFCDRWVHMVMECVRTVNYYIQFDGDFLGPVYPGRGLRQGDPLSPYLFILVAEGLSALIRKAEQRGNIHGVAVCRGAPRVSHLFFADDSFLFFKASGHECNAVKEILQEYEETSGQAINFSKSTVTFSQNVIDTFKNYCCTFFGVPQEGGHQKYLGLPSIIGRGKSAILGFIRERIFNRIKSWNNRFLSRAGRAVLLRNVVQAMPTYAMNVFLLPRDLCDEIEKLMNGFWWKGTKFEQRGIRWRRWELMCKPKGMGGLGFRKLREFNIAMLAKQGWRLLSNPESLMARVLKARYFPNSEFLKAKMGNNPSYVWRSIFETQEVLKENIRRRVGNGREVHVWADAWLPGPGVGRVQSAKPPGIADMNVAALRDSTGKKWNTERIAAIFNNEERKIISSIPISLQDKQDGFWWSKENNGIFSVKSCYRVLMQGGEGGGWNGWKDLWELKIPPKIKYFLWQVLDGSLPSLVNLVRKGVPIQNSCKICLQGEETSEHALRSCPRAAEVWMEAGIATGNGEVTLEVWLQNLLSVPDKEKRCKVAMLVWGLWKRRNALVWEGKWQSSASVISCCSSMLLAWREAQQSAARSSSQARRDDQRWKRPSAGVIKINVDAAVDITRGVRAWGWIARDDQGDFVKAGGASCKAEWSPAESEAMGLREAVLAGISEGWDRVEIETDAQIVVRGVQSSEGAAYIDLILDDIRCLVQTKSNYVISFCKRSANHAAHALARTHVTISDHSSSYDSIPDCIVSHVANDLLN</sequence>
<evidence type="ECO:0000259" key="1">
    <source>
        <dbReference type="PROSITE" id="PS50878"/>
    </source>
</evidence>
<dbReference type="CDD" id="cd01650">
    <property type="entry name" value="RT_nLTR_like"/>
    <property type="match status" value="1"/>
</dbReference>
<dbReference type="CDD" id="cd06222">
    <property type="entry name" value="RNase_H_like"/>
    <property type="match status" value="1"/>
</dbReference>
<dbReference type="AlphaFoldDB" id="A0AAV0EJ65"/>
<dbReference type="SUPFAM" id="SSF53098">
    <property type="entry name" value="Ribonuclease H-like"/>
    <property type="match status" value="1"/>
</dbReference>
<dbReference type="Pfam" id="PF00078">
    <property type="entry name" value="RVT_1"/>
    <property type="match status" value="1"/>
</dbReference>
<dbReference type="Gene3D" id="3.30.420.10">
    <property type="entry name" value="Ribonuclease H-like superfamily/Ribonuclease H"/>
    <property type="match status" value="1"/>
</dbReference>
<dbReference type="InterPro" id="IPR002156">
    <property type="entry name" value="RNaseH_domain"/>
</dbReference>
<evidence type="ECO:0000313" key="3">
    <source>
        <dbReference type="Proteomes" id="UP001152523"/>
    </source>
</evidence>
<organism evidence="2 3">
    <name type="scientific">Cuscuta epithymum</name>
    <dbReference type="NCBI Taxonomy" id="186058"/>
    <lineage>
        <taxon>Eukaryota</taxon>
        <taxon>Viridiplantae</taxon>
        <taxon>Streptophyta</taxon>
        <taxon>Embryophyta</taxon>
        <taxon>Tracheophyta</taxon>
        <taxon>Spermatophyta</taxon>
        <taxon>Magnoliopsida</taxon>
        <taxon>eudicotyledons</taxon>
        <taxon>Gunneridae</taxon>
        <taxon>Pentapetalae</taxon>
        <taxon>asterids</taxon>
        <taxon>lamiids</taxon>
        <taxon>Solanales</taxon>
        <taxon>Convolvulaceae</taxon>
        <taxon>Cuscuteae</taxon>
        <taxon>Cuscuta</taxon>
        <taxon>Cuscuta subgen. Cuscuta</taxon>
    </lineage>
</organism>
<dbReference type="PROSITE" id="PS50878">
    <property type="entry name" value="RT_POL"/>
    <property type="match status" value="1"/>
</dbReference>
<proteinExistence type="predicted"/>
<dbReference type="GO" id="GO:0004523">
    <property type="term" value="F:RNA-DNA hybrid ribonuclease activity"/>
    <property type="evidence" value="ECO:0007669"/>
    <property type="project" value="InterPro"/>
</dbReference>
<dbReference type="Pfam" id="PF13966">
    <property type="entry name" value="zf-RVT"/>
    <property type="match status" value="1"/>
</dbReference>
<dbReference type="GO" id="GO:0003676">
    <property type="term" value="F:nucleic acid binding"/>
    <property type="evidence" value="ECO:0007669"/>
    <property type="project" value="InterPro"/>
</dbReference>
<keyword evidence="3" id="KW-1185">Reference proteome</keyword>
<dbReference type="Pfam" id="PF13456">
    <property type="entry name" value="RVT_3"/>
    <property type="match status" value="1"/>
</dbReference>
<dbReference type="InterPro" id="IPR044730">
    <property type="entry name" value="RNase_H-like_dom_plant"/>
</dbReference>
<dbReference type="InterPro" id="IPR043502">
    <property type="entry name" value="DNA/RNA_pol_sf"/>
</dbReference>
<dbReference type="Proteomes" id="UP001152523">
    <property type="component" value="Unassembled WGS sequence"/>
</dbReference>
<dbReference type="InterPro" id="IPR000477">
    <property type="entry name" value="RT_dom"/>
</dbReference>
<evidence type="ECO:0000313" key="2">
    <source>
        <dbReference type="EMBL" id="CAH9122114.1"/>
    </source>
</evidence>
<protein>
    <recommendedName>
        <fullName evidence="1">Reverse transcriptase domain-containing protein</fullName>
    </recommendedName>
</protein>
<dbReference type="InterPro" id="IPR026960">
    <property type="entry name" value="RVT-Znf"/>
</dbReference>
<gene>
    <name evidence="2" type="ORF">CEPIT_LOCUS24227</name>
</gene>
<dbReference type="InterPro" id="IPR036397">
    <property type="entry name" value="RNaseH_sf"/>
</dbReference>
<accession>A0AAV0EJ65</accession>
<dbReference type="PANTHER" id="PTHR33116">
    <property type="entry name" value="REVERSE TRANSCRIPTASE ZINC-BINDING DOMAIN-CONTAINING PROTEIN-RELATED-RELATED"/>
    <property type="match status" value="1"/>
</dbReference>
<name>A0AAV0EJ65_9ASTE</name>
<dbReference type="InterPro" id="IPR012337">
    <property type="entry name" value="RNaseH-like_sf"/>
</dbReference>
<comment type="caution">
    <text evidence="2">The sequence shown here is derived from an EMBL/GenBank/DDBJ whole genome shotgun (WGS) entry which is preliminary data.</text>
</comment>
<dbReference type="EMBL" id="CAMAPF010000923">
    <property type="protein sequence ID" value="CAH9122114.1"/>
    <property type="molecule type" value="Genomic_DNA"/>
</dbReference>
<dbReference type="SUPFAM" id="SSF56672">
    <property type="entry name" value="DNA/RNA polymerases"/>
    <property type="match status" value="1"/>
</dbReference>
<feature type="domain" description="Reverse transcriptase" evidence="1">
    <location>
        <begin position="105"/>
        <end position="375"/>
    </location>
</feature>
<reference evidence="2" key="1">
    <citation type="submission" date="2022-07" db="EMBL/GenBank/DDBJ databases">
        <authorList>
            <person name="Macas J."/>
            <person name="Novak P."/>
            <person name="Neumann P."/>
        </authorList>
    </citation>
    <scope>NUCLEOTIDE SEQUENCE</scope>
</reference>
<dbReference type="PANTHER" id="PTHR33116:SF86">
    <property type="entry name" value="REVERSE TRANSCRIPTASE DOMAIN-CONTAINING PROTEIN"/>
    <property type="match status" value="1"/>
</dbReference>